<proteinExistence type="predicted"/>
<sequence length="34" mass="3691">MEVVKAPASYKVARAELSFELARADAYIFGSDQG</sequence>
<reference evidence="1 2" key="1">
    <citation type="submission" date="2023-07" db="EMBL/GenBank/DDBJ databases">
        <title>Sorghum-associated microbial communities from plants grown in Nebraska, USA.</title>
        <authorList>
            <person name="Schachtman D."/>
        </authorList>
    </citation>
    <scope>NUCLEOTIDE SEQUENCE [LARGE SCALE GENOMIC DNA]</scope>
    <source>
        <strain evidence="1 2">2980</strain>
    </source>
</reference>
<evidence type="ECO:0000313" key="2">
    <source>
        <dbReference type="Proteomes" id="UP001259347"/>
    </source>
</evidence>
<keyword evidence="2" id="KW-1185">Reference proteome</keyword>
<dbReference type="EMBL" id="JAVDUM010000013">
    <property type="protein sequence ID" value="MDR6868224.1"/>
    <property type="molecule type" value="Genomic_DNA"/>
</dbReference>
<name>A0ABU1SF50_9MICO</name>
<comment type="caution">
    <text evidence="1">The sequence shown here is derived from an EMBL/GenBank/DDBJ whole genome shotgun (WGS) entry which is preliminary data.</text>
</comment>
<accession>A0ABU1SF50</accession>
<evidence type="ECO:0000313" key="1">
    <source>
        <dbReference type="EMBL" id="MDR6868224.1"/>
    </source>
</evidence>
<protein>
    <submittedName>
        <fullName evidence="1">Uncharacterized protein</fullName>
    </submittedName>
</protein>
<organism evidence="1 2">
    <name type="scientific">Microbacterium resistens</name>
    <dbReference type="NCBI Taxonomy" id="156977"/>
    <lineage>
        <taxon>Bacteria</taxon>
        <taxon>Bacillati</taxon>
        <taxon>Actinomycetota</taxon>
        <taxon>Actinomycetes</taxon>
        <taxon>Micrococcales</taxon>
        <taxon>Microbacteriaceae</taxon>
        <taxon>Microbacterium</taxon>
    </lineage>
</organism>
<dbReference type="Proteomes" id="UP001259347">
    <property type="component" value="Unassembled WGS sequence"/>
</dbReference>
<gene>
    <name evidence="1" type="ORF">J2Y69_002838</name>
</gene>